<dbReference type="Pfam" id="PF01041">
    <property type="entry name" value="DegT_DnrJ_EryC1"/>
    <property type="match status" value="1"/>
</dbReference>
<evidence type="ECO:0000256" key="2">
    <source>
        <dbReference type="PIRSR" id="PIRSR000390-1"/>
    </source>
</evidence>
<dbReference type="AlphaFoldDB" id="A0A1G8A6U6"/>
<comment type="cofactor">
    <cofactor evidence="1">
        <name>pyridoxal 5'-phosphate</name>
        <dbReference type="ChEBI" id="CHEBI:597326"/>
    </cofactor>
</comment>
<keyword evidence="6" id="KW-1185">Reference proteome</keyword>
<name>A0A1G8A6U6_9ACTN</name>
<sequence length="391" mass="41840">MGIEKPALRVALADNTVGAAEIAAVNEVLTSGWLSAGPVTRTFEEEFAEAMGVTDAVAVSSGTAALHLAMLALNLGPGDEVIVPSLSFVASAAMVALCGGTPVFADVLSAEEPTIAPAEVRRLLGPRTRAVVVMHYGGYPARTAEIADLARAHGAAVVEDAAHAPLVRSPEGTLGTIGDFGCFSFHATKNLTTGEGGMVLARRPEQLDLIRLKHSHHVTRTTWERAHTGGSDYDVNGIGLNYRPTEISSAIGRTQLARLAEDRAVRRRLVHRYRDLLRSVPEIGIPFARHVADSAFHLMAILLPAGLPRDAVVSRLRDEGVQTSVHYRPTHLFSAYREGPDPAERRLPVTERMAGRLLTLPLHARMTEDDVTHVVTVLTAAVRPAGRAETT</sequence>
<evidence type="ECO:0000256" key="3">
    <source>
        <dbReference type="PIRSR" id="PIRSR000390-2"/>
    </source>
</evidence>
<protein>
    <submittedName>
        <fullName evidence="5">dTDP-4-amino-4,6-dideoxygalactose transaminase</fullName>
    </submittedName>
</protein>
<dbReference type="RefSeq" id="WP_093170977.1">
    <property type="nucleotide sequence ID" value="NZ_FNCN01000012.1"/>
</dbReference>
<dbReference type="SUPFAM" id="SSF53383">
    <property type="entry name" value="PLP-dependent transferases"/>
    <property type="match status" value="1"/>
</dbReference>
<dbReference type="CDD" id="cd00616">
    <property type="entry name" value="AHBA_syn"/>
    <property type="match status" value="1"/>
</dbReference>
<organism evidence="5 6">
    <name type="scientific">Sinosporangium album</name>
    <dbReference type="NCBI Taxonomy" id="504805"/>
    <lineage>
        <taxon>Bacteria</taxon>
        <taxon>Bacillati</taxon>
        <taxon>Actinomycetota</taxon>
        <taxon>Actinomycetes</taxon>
        <taxon>Streptosporangiales</taxon>
        <taxon>Streptosporangiaceae</taxon>
        <taxon>Sinosporangium</taxon>
    </lineage>
</organism>
<evidence type="ECO:0000313" key="6">
    <source>
        <dbReference type="Proteomes" id="UP000198923"/>
    </source>
</evidence>
<proteinExistence type="inferred from homology"/>
<keyword evidence="3 4" id="KW-0663">Pyridoxal phosphate</keyword>
<evidence type="ECO:0000256" key="1">
    <source>
        <dbReference type="ARBA" id="ARBA00001933"/>
    </source>
</evidence>
<dbReference type="PANTHER" id="PTHR30244">
    <property type="entry name" value="TRANSAMINASE"/>
    <property type="match status" value="1"/>
</dbReference>
<dbReference type="GO" id="GO:0030170">
    <property type="term" value="F:pyridoxal phosphate binding"/>
    <property type="evidence" value="ECO:0007669"/>
    <property type="project" value="TreeGrafter"/>
</dbReference>
<dbReference type="InterPro" id="IPR015424">
    <property type="entry name" value="PyrdxlP-dep_Trfase"/>
</dbReference>
<gene>
    <name evidence="5" type="ORF">SAMN05421505_11237</name>
</gene>
<evidence type="ECO:0000256" key="4">
    <source>
        <dbReference type="RuleBase" id="RU004508"/>
    </source>
</evidence>
<dbReference type="GO" id="GO:0000271">
    <property type="term" value="P:polysaccharide biosynthetic process"/>
    <property type="evidence" value="ECO:0007669"/>
    <property type="project" value="TreeGrafter"/>
</dbReference>
<comment type="similarity">
    <text evidence="4">Belongs to the DegT/DnrJ/EryC1 family.</text>
</comment>
<feature type="active site" description="Proton acceptor" evidence="2">
    <location>
        <position position="189"/>
    </location>
</feature>
<dbReference type="Proteomes" id="UP000198923">
    <property type="component" value="Unassembled WGS sequence"/>
</dbReference>
<feature type="modified residue" description="N6-(pyridoxal phosphate)lysine" evidence="3">
    <location>
        <position position="189"/>
    </location>
</feature>
<dbReference type="InterPro" id="IPR000653">
    <property type="entry name" value="DegT/StrS_aminotransferase"/>
</dbReference>
<dbReference type="PANTHER" id="PTHR30244:SF34">
    <property type="entry name" value="DTDP-4-AMINO-4,6-DIDEOXYGALACTOSE TRANSAMINASE"/>
    <property type="match status" value="1"/>
</dbReference>
<evidence type="ECO:0000313" key="5">
    <source>
        <dbReference type="EMBL" id="SDH16601.1"/>
    </source>
</evidence>
<dbReference type="EMBL" id="FNCN01000012">
    <property type="protein sequence ID" value="SDH16601.1"/>
    <property type="molecule type" value="Genomic_DNA"/>
</dbReference>
<dbReference type="PIRSF" id="PIRSF000390">
    <property type="entry name" value="PLP_StrS"/>
    <property type="match status" value="1"/>
</dbReference>
<dbReference type="GO" id="GO:0008483">
    <property type="term" value="F:transaminase activity"/>
    <property type="evidence" value="ECO:0007669"/>
    <property type="project" value="TreeGrafter"/>
</dbReference>
<dbReference type="InterPro" id="IPR015422">
    <property type="entry name" value="PyrdxlP-dep_Trfase_small"/>
</dbReference>
<accession>A0A1G8A6U6</accession>
<dbReference type="OrthoDB" id="9804264at2"/>
<dbReference type="Gene3D" id="3.90.1150.10">
    <property type="entry name" value="Aspartate Aminotransferase, domain 1"/>
    <property type="match status" value="1"/>
</dbReference>
<reference evidence="5 6" key="1">
    <citation type="submission" date="2016-10" db="EMBL/GenBank/DDBJ databases">
        <authorList>
            <person name="de Groot N.N."/>
        </authorList>
    </citation>
    <scope>NUCLEOTIDE SEQUENCE [LARGE SCALE GENOMIC DNA]</scope>
    <source>
        <strain evidence="5 6">CPCC 201354</strain>
    </source>
</reference>
<dbReference type="Gene3D" id="3.40.640.10">
    <property type="entry name" value="Type I PLP-dependent aspartate aminotransferase-like (Major domain)"/>
    <property type="match status" value="1"/>
</dbReference>
<dbReference type="STRING" id="504805.SAMN05421505_11237"/>
<dbReference type="InterPro" id="IPR015421">
    <property type="entry name" value="PyrdxlP-dep_Trfase_major"/>
</dbReference>